<dbReference type="Gene3D" id="3.20.20.100">
    <property type="entry name" value="NADP-dependent oxidoreductase domain"/>
    <property type="match status" value="1"/>
</dbReference>
<sequence>MIRNLMLPDGTSVPNLGMGTWKMGERMERRRSEIESVQLGVELGMTLVDTAEMYGDGRTEQLLSQALQGLRKDVFLVSKVYPHNAGRAAMKRACEASLRRLGTDYLDLYLLHWPGSVPLEETIAGFEDLRGAGKIRAWGVSNFDTSDMQDLLAAGGEACQTNQILYNLVRRGPEFELMPWLQGRSMPTMAYSPIEQGALPHTNALTAVAKKHGVTPYQVALAWVLRRDDVIAIPKAGTVQHVRENRAAADLALDAEDFAQLDRDYPPPRRKRPLDML</sequence>
<dbReference type="Proteomes" id="UP000239772">
    <property type="component" value="Unassembled WGS sequence"/>
</dbReference>
<dbReference type="OrthoDB" id="9772407at2"/>
<feature type="site" description="Lowers pKa of active site Tyr" evidence="3">
    <location>
        <position position="79"/>
    </location>
</feature>
<dbReference type="SUPFAM" id="SSF51430">
    <property type="entry name" value="NAD(P)-linked oxidoreductase"/>
    <property type="match status" value="1"/>
</dbReference>
<dbReference type="PIRSF" id="PIRSF000097">
    <property type="entry name" value="AKR"/>
    <property type="match status" value="1"/>
</dbReference>
<dbReference type="AlphaFoldDB" id="A0A2T1HXP6"/>
<dbReference type="GO" id="GO:0016491">
    <property type="term" value="F:oxidoreductase activity"/>
    <property type="evidence" value="ECO:0007669"/>
    <property type="project" value="InterPro"/>
</dbReference>
<keyword evidence="6" id="KW-1185">Reference proteome</keyword>
<dbReference type="InterPro" id="IPR020471">
    <property type="entry name" value="AKR"/>
</dbReference>
<evidence type="ECO:0000259" key="4">
    <source>
        <dbReference type="Pfam" id="PF00248"/>
    </source>
</evidence>
<accession>A0A2T1HXP6</accession>
<dbReference type="EMBL" id="PVZS01000003">
    <property type="protein sequence ID" value="PSC06348.1"/>
    <property type="molecule type" value="Genomic_DNA"/>
</dbReference>
<protein>
    <submittedName>
        <fullName evidence="5">Aldo/keto reductase</fullName>
    </submittedName>
</protein>
<reference evidence="6" key="1">
    <citation type="submission" date="2018-03" db="EMBL/GenBank/DDBJ databases">
        <authorList>
            <person name="Sun L."/>
            <person name="Liu H."/>
            <person name="Chen W."/>
            <person name="Huang K."/>
            <person name="Liu W."/>
            <person name="Gao X."/>
        </authorList>
    </citation>
    <scope>NUCLEOTIDE SEQUENCE [LARGE SCALE GENOMIC DNA]</scope>
    <source>
        <strain evidence="6">SH9</strain>
    </source>
</reference>
<evidence type="ECO:0000313" key="5">
    <source>
        <dbReference type="EMBL" id="PSC06348.1"/>
    </source>
</evidence>
<dbReference type="PRINTS" id="PR00069">
    <property type="entry name" value="ALDKETRDTASE"/>
</dbReference>
<dbReference type="PANTHER" id="PTHR43638:SF3">
    <property type="entry name" value="ALDEHYDE REDUCTASE"/>
    <property type="match status" value="1"/>
</dbReference>
<dbReference type="CDD" id="cd19138">
    <property type="entry name" value="AKR_YeaE"/>
    <property type="match status" value="1"/>
</dbReference>
<feature type="active site" description="Proton donor" evidence="1">
    <location>
        <position position="54"/>
    </location>
</feature>
<organism evidence="5 6">
    <name type="scientific">Alsobacter soli</name>
    <dbReference type="NCBI Taxonomy" id="2109933"/>
    <lineage>
        <taxon>Bacteria</taxon>
        <taxon>Pseudomonadati</taxon>
        <taxon>Pseudomonadota</taxon>
        <taxon>Alphaproteobacteria</taxon>
        <taxon>Hyphomicrobiales</taxon>
        <taxon>Alsobacteraceae</taxon>
        <taxon>Alsobacter</taxon>
    </lineage>
</organism>
<evidence type="ECO:0000313" key="6">
    <source>
        <dbReference type="Proteomes" id="UP000239772"/>
    </source>
</evidence>
<evidence type="ECO:0000256" key="2">
    <source>
        <dbReference type="PIRSR" id="PIRSR000097-2"/>
    </source>
</evidence>
<name>A0A2T1HXP6_9HYPH</name>
<proteinExistence type="predicted"/>
<feature type="binding site" evidence="2">
    <location>
        <position position="112"/>
    </location>
    <ligand>
        <name>substrate</name>
    </ligand>
</feature>
<evidence type="ECO:0000256" key="3">
    <source>
        <dbReference type="PIRSR" id="PIRSR000097-3"/>
    </source>
</evidence>
<dbReference type="RefSeq" id="WP_106335262.1">
    <property type="nucleotide sequence ID" value="NZ_PVZS01000003.1"/>
</dbReference>
<dbReference type="InterPro" id="IPR036812">
    <property type="entry name" value="NAD(P)_OxRdtase_dom_sf"/>
</dbReference>
<gene>
    <name evidence="5" type="ORF">SLNSH_03430</name>
</gene>
<comment type="caution">
    <text evidence="5">The sequence shown here is derived from an EMBL/GenBank/DDBJ whole genome shotgun (WGS) entry which is preliminary data.</text>
</comment>
<dbReference type="PANTHER" id="PTHR43638">
    <property type="entry name" value="OXIDOREDUCTASE, ALDO/KETO REDUCTASE FAMILY PROTEIN"/>
    <property type="match status" value="1"/>
</dbReference>
<dbReference type="Pfam" id="PF00248">
    <property type="entry name" value="Aldo_ket_red"/>
    <property type="match status" value="1"/>
</dbReference>
<evidence type="ECO:0000256" key="1">
    <source>
        <dbReference type="PIRSR" id="PIRSR000097-1"/>
    </source>
</evidence>
<dbReference type="InterPro" id="IPR023210">
    <property type="entry name" value="NADP_OxRdtase_dom"/>
</dbReference>
<feature type="domain" description="NADP-dependent oxidoreductase" evidence="4">
    <location>
        <begin position="16"/>
        <end position="262"/>
    </location>
</feature>